<dbReference type="InterPro" id="IPR002641">
    <property type="entry name" value="PNPLA_dom"/>
</dbReference>
<proteinExistence type="predicted"/>
<reference evidence="7" key="1">
    <citation type="submission" date="2023-03" db="EMBL/GenBank/DDBJ databases">
        <authorList>
            <person name="Steffen K."/>
            <person name="Cardenas P."/>
        </authorList>
    </citation>
    <scope>NUCLEOTIDE SEQUENCE</scope>
</reference>
<dbReference type="PROSITE" id="PS51635">
    <property type="entry name" value="PNPLA"/>
    <property type="match status" value="1"/>
</dbReference>
<evidence type="ECO:0000256" key="3">
    <source>
        <dbReference type="ARBA" id="ARBA00023043"/>
    </source>
</evidence>
<name>A0AA35SDH1_GEOBA</name>
<accession>A0AA35SDH1</accession>
<dbReference type="Gene3D" id="3.40.1090.10">
    <property type="entry name" value="Cytosolic phospholipase A2 catalytic domain"/>
    <property type="match status" value="1"/>
</dbReference>
<feature type="short sequence motif" description="GXGXXG" evidence="5">
    <location>
        <begin position="166"/>
        <end position="171"/>
    </location>
</feature>
<dbReference type="InterPro" id="IPR047148">
    <property type="entry name" value="PLPL9"/>
</dbReference>
<dbReference type="SUPFAM" id="SSF52151">
    <property type="entry name" value="FabD/lysophospholipase-like"/>
    <property type="match status" value="1"/>
</dbReference>
<dbReference type="GO" id="GO:0016042">
    <property type="term" value="P:lipid catabolic process"/>
    <property type="evidence" value="ECO:0007669"/>
    <property type="project" value="UniProtKB-UniRule"/>
</dbReference>
<dbReference type="GO" id="GO:0005739">
    <property type="term" value="C:mitochondrion"/>
    <property type="evidence" value="ECO:0007669"/>
    <property type="project" value="TreeGrafter"/>
</dbReference>
<feature type="short sequence motif" description="DGA/G" evidence="5">
    <location>
        <begin position="329"/>
        <end position="331"/>
    </location>
</feature>
<dbReference type="AlphaFoldDB" id="A0AA35SDH1"/>
<dbReference type="PANTHER" id="PTHR24139:SF34">
    <property type="entry name" value="85_88 KDA CALCIUM-INDEPENDENT PHOSPHOLIPASE A2"/>
    <property type="match status" value="1"/>
</dbReference>
<feature type="short sequence motif" description="GXSXG" evidence="5">
    <location>
        <begin position="198"/>
        <end position="202"/>
    </location>
</feature>
<evidence type="ECO:0000256" key="4">
    <source>
        <dbReference type="ARBA" id="ARBA00023098"/>
    </source>
</evidence>
<feature type="active site" description="Proton acceptor" evidence="5">
    <location>
        <position position="329"/>
    </location>
</feature>
<keyword evidence="5" id="KW-0442">Lipid degradation</keyword>
<dbReference type="GO" id="GO:0052816">
    <property type="term" value="F:long-chain fatty acyl-CoA hydrolase activity"/>
    <property type="evidence" value="ECO:0007669"/>
    <property type="project" value="TreeGrafter"/>
</dbReference>
<dbReference type="Pfam" id="PF01734">
    <property type="entry name" value="Patatin"/>
    <property type="match status" value="1"/>
</dbReference>
<keyword evidence="4 5" id="KW-0443">Lipid metabolism</keyword>
<evidence type="ECO:0000259" key="6">
    <source>
        <dbReference type="PROSITE" id="PS51635"/>
    </source>
</evidence>
<keyword evidence="3" id="KW-0040">ANK repeat</keyword>
<evidence type="ECO:0000256" key="2">
    <source>
        <dbReference type="ARBA" id="ARBA00022801"/>
    </source>
</evidence>
<dbReference type="GO" id="GO:0047499">
    <property type="term" value="F:calcium-independent phospholipase A2 activity"/>
    <property type="evidence" value="ECO:0007669"/>
    <property type="project" value="InterPro"/>
</dbReference>
<feature type="domain" description="PNPLA" evidence="6">
    <location>
        <begin position="162"/>
        <end position="342"/>
    </location>
</feature>
<gene>
    <name evidence="7" type="ORF">GBAR_LOCUS15529</name>
</gene>
<dbReference type="EMBL" id="CASHTH010002259">
    <property type="protein sequence ID" value="CAI8027127.1"/>
    <property type="molecule type" value="Genomic_DNA"/>
</dbReference>
<organism evidence="7 8">
    <name type="scientific">Geodia barretti</name>
    <name type="common">Barrett's horny sponge</name>
    <dbReference type="NCBI Taxonomy" id="519541"/>
    <lineage>
        <taxon>Eukaryota</taxon>
        <taxon>Metazoa</taxon>
        <taxon>Porifera</taxon>
        <taxon>Demospongiae</taxon>
        <taxon>Heteroscleromorpha</taxon>
        <taxon>Tetractinellida</taxon>
        <taxon>Astrophorina</taxon>
        <taxon>Geodiidae</taxon>
        <taxon>Geodia</taxon>
    </lineage>
</organism>
<dbReference type="PANTHER" id="PTHR24139">
    <property type="entry name" value="CALCIUM-INDEPENDENT PHOSPHOLIPASE A2"/>
    <property type="match status" value="1"/>
</dbReference>
<dbReference type="SUPFAM" id="SSF48403">
    <property type="entry name" value="Ankyrin repeat"/>
    <property type="match status" value="1"/>
</dbReference>
<evidence type="ECO:0000256" key="5">
    <source>
        <dbReference type="PROSITE-ProRule" id="PRU01161"/>
    </source>
</evidence>
<dbReference type="GO" id="GO:2000304">
    <property type="term" value="P:positive regulation of ceramide biosynthetic process"/>
    <property type="evidence" value="ECO:0007669"/>
    <property type="project" value="TreeGrafter"/>
</dbReference>
<dbReference type="Proteomes" id="UP001174909">
    <property type="component" value="Unassembled WGS sequence"/>
</dbReference>
<feature type="active site" description="Nucleophile" evidence="5">
    <location>
        <position position="200"/>
    </location>
</feature>
<evidence type="ECO:0000313" key="8">
    <source>
        <dbReference type="Proteomes" id="UP001174909"/>
    </source>
</evidence>
<keyword evidence="1" id="KW-0677">Repeat</keyword>
<sequence length="498" mass="56057">MPKNNDVIEVIKLLIAFGADINLPNENQNNETPLDVARRCNHQSARSLLSDLRAFSSTSEAFVRYRFERLSSFPEDSELPEKYDNVDFSAAGAESVVPHDIPDVFKAQFEHYKSELTRHSISRAHVEDPGALMMQQFEIDRFEKTRGELPPELQGKGGSRILFLDGGGIRGLVLIEVLMKLQQLTGTSVVKMFDWIVGTSTGGILALALVYAKKSLEDVRRLYFKLKEQVFQGKGLISHYLGFCDSQRLEELLIETFGREMKMTDRTHPKVLISTVDKRKNPTKLRFFNNCFFSNDNFDHPADDTPVWKVARYTSAAPTYFTECDEYVDGGLMANNPSYEGLKVIRDFYPNLHVALVVSIGTGKFEEQEIKEADIITCVNAFRIIEAVSGFKKLFESTLQAIATDSPNEATGFTCRQLHIPYFRFNPSLAEKIDLNEVKTEKLVRLILDTKCYCNEMGVRDELGHVVQLLHAAVKANQSQVMYRASVGSAGSASGCEK</sequence>
<dbReference type="Gene3D" id="1.25.40.20">
    <property type="entry name" value="Ankyrin repeat-containing domain"/>
    <property type="match status" value="1"/>
</dbReference>
<protein>
    <submittedName>
        <fullName evidence="7">85/88 kDa calcium-independent phospholipase A2</fullName>
    </submittedName>
</protein>
<keyword evidence="2 5" id="KW-0378">Hydrolase</keyword>
<evidence type="ECO:0000256" key="1">
    <source>
        <dbReference type="ARBA" id="ARBA00022737"/>
    </source>
</evidence>
<dbReference type="InterPro" id="IPR036770">
    <property type="entry name" value="Ankyrin_rpt-contain_sf"/>
</dbReference>
<comment type="caution">
    <text evidence="7">The sequence shown here is derived from an EMBL/GenBank/DDBJ whole genome shotgun (WGS) entry which is preliminary data.</text>
</comment>
<dbReference type="InterPro" id="IPR016035">
    <property type="entry name" value="Acyl_Trfase/lysoPLipase"/>
</dbReference>
<evidence type="ECO:0000313" key="7">
    <source>
        <dbReference type="EMBL" id="CAI8027127.1"/>
    </source>
</evidence>
<keyword evidence="8" id="KW-1185">Reference proteome</keyword>